<evidence type="ECO:0000259" key="8">
    <source>
        <dbReference type="Pfam" id="PF00673"/>
    </source>
</evidence>
<keyword evidence="5" id="KW-0820">tRNA-binding</keyword>
<sequence length="185" mass="21379">MEYVPTLKKKYREEIVPALMKQFNYKSVMQVPRLKKIVINQGIGQAVADRKLIEQAQAELTQIAGQKAILTYSRKDISNFKLRRGMPIGVKVTLRRDRMYEFMERLISVSLPRIRDFKGINDKLDGRGNYTLGIQEHIIFPEIDIDKVNKILGAEITFVTSTDNDEEAYALLREFGLPFKNAKKQ</sequence>
<evidence type="ECO:0000256" key="2">
    <source>
        <dbReference type="ARBA" id="ARBA00022980"/>
    </source>
</evidence>
<dbReference type="KEGG" id="ttz:FHG85_11370"/>
<dbReference type="RefSeq" id="WP_173075985.1">
    <property type="nucleotide sequence ID" value="NZ_CP041345.1"/>
</dbReference>
<evidence type="ECO:0000313" key="10">
    <source>
        <dbReference type="Proteomes" id="UP000500961"/>
    </source>
</evidence>
<keyword evidence="10" id="KW-1185">Reference proteome</keyword>
<comment type="function">
    <text evidence="5">This is 1 of the proteins that bind and probably mediate the attachment of the 5S RNA into the large ribosomal subunit, where it forms part of the central protuberance. In the 70S ribosome it contacts protein S13 of the 30S subunit (bridge B1b), connecting the 2 subunits; this bridge is implicated in subunit movement. Contacts the P site tRNA; the 5S rRNA and some of its associated proteins might help stabilize positioning of ribosome-bound tRNAs.</text>
</comment>
<feature type="domain" description="Large ribosomal subunit protein uL5 C-terminal" evidence="8">
    <location>
        <begin position="87"/>
        <end position="179"/>
    </location>
</feature>
<dbReference type="FunFam" id="3.30.1440.10:FF:000001">
    <property type="entry name" value="50S ribosomal protein L5"/>
    <property type="match status" value="1"/>
</dbReference>
<dbReference type="InterPro" id="IPR031309">
    <property type="entry name" value="Ribosomal_uL5_C"/>
</dbReference>
<dbReference type="GO" id="GO:0005840">
    <property type="term" value="C:ribosome"/>
    <property type="evidence" value="ECO:0007669"/>
    <property type="project" value="UniProtKB-KW"/>
</dbReference>
<dbReference type="GO" id="GO:0019843">
    <property type="term" value="F:rRNA binding"/>
    <property type="evidence" value="ECO:0007669"/>
    <property type="project" value="UniProtKB-UniRule"/>
</dbReference>
<name>A0A7D3XHX6_9BACT</name>
<dbReference type="GO" id="GO:0000049">
    <property type="term" value="F:tRNA binding"/>
    <property type="evidence" value="ECO:0007669"/>
    <property type="project" value="UniProtKB-UniRule"/>
</dbReference>
<dbReference type="InterPro" id="IPR031310">
    <property type="entry name" value="Ribosomal_uL5_N"/>
</dbReference>
<dbReference type="NCBIfam" id="NF000585">
    <property type="entry name" value="PRK00010.1"/>
    <property type="match status" value="1"/>
</dbReference>
<dbReference type="Pfam" id="PF00673">
    <property type="entry name" value="Ribosomal_L5_C"/>
    <property type="match status" value="1"/>
</dbReference>
<comment type="subunit">
    <text evidence="5">Part of the 50S ribosomal subunit; part of the 5S rRNA/L5/L18/L25 subcomplex. Contacts the 5S rRNA and the P site tRNA. Forms a bridge to the 30S subunit in the 70S ribosome.</text>
</comment>
<dbReference type="Pfam" id="PF00281">
    <property type="entry name" value="Ribosomal_L5"/>
    <property type="match status" value="1"/>
</dbReference>
<keyword evidence="5" id="KW-0699">rRNA-binding</keyword>
<protein>
    <recommendedName>
        <fullName evidence="4 5">Large ribosomal subunit protein uL5</fullName>
    </recommendedName>
</protein>
<keyword evidence="2 5" id="KW-0689">Ribosomal protein</keyword>
<dbReference type="PANTHER" id="PTHR11994">
    <property type="entry name" value="60S RIBOSOMAL PROTEIN L11-RELATED"/>
    <property type="match status" value="1"/>
</dbReference>
<dbReference type="PIRSF" id="PIRSF002161">
    <property type="entry name" value="Ribosomal_L5"/>
    <property type="match status" value="1"/>
</dbReference>
<comment type="similarity">
    <text evidence="1 5 6">Belongs to the universal ribosomal protein uL5 family.</text>
</comment>
<evidence type="ECO:0000256" key="1">
    <source>
        <dbReference type="ARBA" id="ARBA00008553"/>
    </source>
</evidence>
<dbReference type="GO" id="GO:0003735">
    <property type="term" value="F:structural constituent of ribosome"/>
    <property type="evidence" value="ECO:0007669"/>
    <property type="project" value="InterPro"/>
</dbReference>
<dbReference type="HAMAP" id="MF_01333_B">
    <property type="entry name" value="Ribosomal_uL5_B"/>
    <property type="match status" value="1"/>
</dbReference>
<dbReference type="Proteomes" id="UP000500961">
    <property type="component" value="Chromosome"/>
</dbReference>
<evidence type="ECO:0000313" key="9">
    <source>
        <dbReference type="EMBL" id="QKG80837.1"/>
    </source>
</evidence>
<evidence type="ECO:0000259" key="7">
    <source>
        <dbReference type="Pfam" id="PF00281"/>
    </source>
</evidence>
<dbReference type="GO" id="GO:1990904">
    <property type="term" value="C:ribonucleoprotein complex"/>
    <property type="evidence" value="ECO:0007669"/>
    <property type="project" value="UniProtKB-KW"/>
</dbReference>
<feature type="domain" description="Large ribosomal subunit protein uL5 N-terminal" evidence="7">
    <location>
        <begin position="27"/>
        <end position="83"/>
    </location>
</feature>
<evidence type="ECO:0000256" key="5">
    <source>
        <dbReference type="HAMAP-Rule" id="MF_01333"/>
    </source>
</evidence>
<keyword evidence="5" id="KW-0694">RNA-binding</keyword>
<reference evidence="9 10" key="1">
    <citation type="submission" date="2019-07" db="EMBL/GenBank/DDBJ databases">
        <title>Thalassofilum flectens gen. nov., sp. nov., a novel moderate thermophilic anaerobe from a shallow sea hot spring in Kunashir Island (Russia), representing a new family in the order Bacteroidales, and proposal of Thalassofilacea fam. nov.</title>
        <authorList>
            <person name="Kochetkova T.V."/>
            <person name="Podosokorskaya O.A."/>
            <person name="Novikov A."/>
            <person name="Elcheninov A.G."/>
            <person name="Toshchakov S.V."/>
            <person name="Kublanov I.V."/>
        </authorList>
    </citation>
    <scope>NUCLEOTIDE SEQUENCE [LARGE SCALE GENOMIC DNA]</scope>
    <source>
        <strain evidence="9 10">38-H</strain>
    </source>
</reference>
<dbReference type="EMBL" id="CP041345">
    <property type="protein sequence ID" value="QKG80837.1"/>
    <property type="molecule type" value="Genomic_DNA"/>
</dbReference>
<dbReference type="SUPFAM" id="SSF55282">
    <property type="entry name" value="RL5-like"/>
    <property type="match status" value="1"/>
</dbReference>
<proteinExistence type="inferred from homology"/>
<gene>
    <name evidence="5 9" type="primary">rplE</name>
    <name evidence="9" type="ORF">FHG85_11370</name>
</gene>
<evidence type="ECO:0000256" key="6">
    <source>
        <dbReference type="RuleBase" id="RU003930"/>
    </source>
</evidence>
<dbReference type="GO" id="GO:0006412">
    <property type="term" value="P:translation"/>
    <property type="evidence" value="ECO:0007669"/>
    <property type="project" value="UniProtKB-UniRule"/>
</dbReference>
<dbReference type="InterPro" id="IPR020930">
    <property type="entry name" value="Ribosomal_uL5_bac-type"/>
</dbReference>
<accession>A0A7D3XHX6</accession>
<dbReference type="Gene3D" id="3.30.1440.10">
    <property type="match status" value="1"/>
</dbReference>
<organism evidence="9 10">
    <name type="scientific">Tenuifilum thalassicum</name>
    <dbReference type="NCBI Taxonomy" id="2590900"/>
    <lineage>
        <taxon>Bacteria</taxon>
        <taxon>Pseudomonadati</taxon>
        <taxon>Bacteroidota</taxon>
        <taxon>Bacteroidia</taxon>
        <taxon>Bacteroidales</taxon>
        <taxon>Tenuifilaceae</taxon>
        <taxon>Tenuifilum</taxon>
    </lineage>
</organism>
<evidence type="ECO:0000256" key="3">
    <source>
        <dbReference type="ARBA" id="ARBA00023274"/>
    </source>
</evidence>
<dbReference type="AlphaFoldDB" id="A0A7D3XHX6"/>
<keyword evidence="3 5" id="KW-0687">Ribonucleoprotein</keyword>
<dbReference type="InterPro" id="IPR022803">
    <property type="entry name" value="Ribosomal_uL5_dom_sf"/>
</dbReference>
<dbReference type="InterPro" id="IPR002132">
    <property type="entry name" value="Ribosomal_uL5"/>
</dbReference>
<evidence type="ECO:0000256" key="4">
    <source>
        <dbReference type="ARBA" id="ARBA00035245"/>
    </source>
</evidence>